<comment type="caution">
    <text evidence="2">The sequence shown here is derived from an EMBL/GenBank/DDBJ whole genome shotgun (WGS) entry which is preliminary data.</text>
</comment>
<dbReference type="Proteomes" id="UP000243579">
    <property type="component" value="Unassembled WGS sequence"/>
</dbReference>
<evidence type="ECO:0000313" key="3">
    <source>
        <dbReference type="Proteomes" id="UP000243579"/>
    </source>
</evidence>
<organism evidence="2 3">
    <name type="scientific">Achlya hypogyna</name>
    <name type="common">Oomycete</name>
    <name type="synonym">Protoachlya hypogyna</name>
    <dbReference type="NCBI Taxonomy" id="1202772"/>
    <lineage>
        <taxon>Eukaryota</taxon>
        <taxon>Sar</taxon>
        <taxon>Stramenopiles</taxon>
        <taxon>Oomycota</taxon>
        <taxon>Saprolegniomycetes</taxon>
        <taxon>Saprolegniales</taxon>
        <taxon>Achlyaceae</taxon>
        <taxon>Achlya</taxon>
    </lineage>
</organism>
<sequence>MHQYAIDAWKATLRERPQAMRAAWKRHDAALHSFLRNSIPEALQHTGEAAFDEHLLGVQNVLRVFGADDDVCTAGLFHSIYGTEGFQGYKLPLHRRPELRKLLGARPERLVWLFCVMDRHVFDMAVFAGIRPVELRARAELGNFSLPIASDAEWHDLMELVLADWMDQVEGAAGRANELFEWTLGEAWSYRRLAYHAMSHQLGTSRGPRGASIEAVVESIYAKEPLGTRHLVQEVTPPMSQAARDARDALASCDW</sequence>
<dbReference type="AlphaFoldDB" id="A0A1V9YVQ1"/>
<feature type="domain" description="DUF6817" evidence="1">
    <location>
        <begin position="34"/>
        <end position="119"/>
    </location>
</feature>
<dbReference type="OrthoDB" id="2306007at2759"/>
<dbReference type="Pfam" id="PF20680">
    <property type="entry name" value="DUF6817"/>
    <property type="match status" value="1"/>
</dbReference>
<dbReference type="PANTHER" id="PTHR37391">
    <property type="entry name" value="E3 UBIQUITIN-PROTEIN LIGASE"/>
    <property type="match status" value="1"/>
</dbReference>
<reference evidence="2 3" key="1">
    <citation type="journal article" date="2014" name="Genome Biol. Evol.">
        <title>The secreted proteins of Achlya hypogyna and Thraustotheca clavata identify the ancestral oomycete secretome and reveal gene acquisitions by horizontal gene transfer.</title>
        <authorList>
            <person name="Misner I."/>
            <person name="Blouin N."/>
            <person name="Leonard G."/>
            <person name="Richards T.A."/>
            <person name="Lane C.E."/>
        </authorList>
    </citation>
    <scope>NUCLEOTIDE SEQUENCE [LARGE SCALE GENOMIC DNA]</scope>
    <source>
        <strain evidence="2 3">ATCC 48635</strain>
    </source>
</reference>
<name>A0A1V9YVQ1_ACHHY</name>
<dbReference type="PANTHER" id="PTHR37391:SF2">
    <property type="entry name" value="E3 UBIQUITIN-PROTEIN LIGASE"/>
    <property type="match status" value="1"/>
</dbReference>
<protein>
    <recommendedName>
        <fullName evidence="1">DUF6817 domain-containing protein</fullName>
    </recommendedName>
</protein>
<gene>
    <name evidence="2" type="ORF">ACHHYP_06051</name>
</gene>
<accession>A0A1V9YVQ1</accession>
<evidence type="ECO:0000313" key="2">
    <source>
        <dbReference type="EMBL" id="OQR89781.1"/>
    </source>
</evidence>
<dbReference type="EMBL" id="JNBR01000736">
    <property type="protein sequence ID" value="OQR89781.1"/>
    <property type="molecule type" value="Genomic_DNA"/>
</dbReference>
<keyword evidence="3" id="KW-1185">Reference proteome</keyword>
<proteinExistence type="predicted"/>
<evidence type="ECO:0000259" key="1">
    <source>
        <dbReference type="Pfam" id="PF20680"/>
    </source>
</evidence>
<dbReference type="InterPro" id="IPR049202">
    <property type="entry name" value="DUF6817"/>
</dbReference>